<feature type="region of interest" description="Disordered" evidence="1">
    <location>
        <begin position="153"/>
        <end position="227"/>
    </location>
</feature>
<feature type="compositionally biased region" description="Low complexity" evidence="1">
    <location>
        <begin position="682"/>
        <end position="692"/>
    </location>
</feature>
<dbReference type="InterPro" id="IPR011989">
    <property type="entry name" value="ARM-like"/>
</dbReference>
<dbReference type="GO" id="GO:0003779">
    <property type="term" value="F:actin binding"/>
    <property type="evidence" value="ECO:0007669"/>
    <property type="project" value="InterPro"/>
</dbReference>
<dbReference type="InterPro" id="IPR016024">
    <property type="entry name" value="ARM-type_fold"/>
</dbReference>
<dbReference type="InterPro" id="IPR010473">
    <property type="entry name" value="GTPase-bd"/>
</dbReference>
<feature type="compositionally biased region" description="Gly residues" evidence="1">
    <location>
        <begin position="670"/>
        <end position="681"/>
    </location>
</feature>
<name>M5GG90_DACPD</name>
<dbReference type="Proteomes" id="UP000030653">
    <property type="component" value="Unassembled WGS sequence"/>
</dbReference>
<dbReference type="GO" id="GO:0030036">
    <property type="term" value="P:actin cytoskeleton organization"/>
    <property type="evidence" value="ECO:0007669"/>
    <property type="project" value="InterPro"/>
</dbReference>
<proteinExistence type="predicted"/>
<reference evidence="3 4" key="1">
    <citation type="journal article" date="2012" name="Science">
        <title>The Paleozoic origin of enzymatic lignin decomposition reconstructed from 31 fungal genomes.</title>
        <authorList>
            <person name="Floudas D."/>
            <person name="Binder M."/>
            <person name="Riley R."/>
            <person name="Barry K."/>
            <person name="Blanchette R.A."/>
            <person name="Henrissat B."/>
            <person name="Martinez A.T."/>
            <person name="Otillar R."/>
            <person name="Spatafora J.W."/>
            <person name="Yadav J.S."/>
            <person name="Aerts A."/>
            <person name="Benoit I."/>
            <person name="Boyd A."/>
            <person name="Carlson A."/>
            <person name="Copeland A."/>
            <person name="Coutinho P.M."/>
            <person name="de Vries R.P."/>
            <person name="Ferreira P."/>
            <person name="Findley K."/>
            <person name="Foster B."/>
            <person name="Gaskell J."/>
            <person name="Glotzer D."/>
            <person name="Gorecki P."/>
            <person name="Heitman J."/>
            <person name="Hesse C."/>
            <person name="Hori C."/>
            <person name="Igarashi K."/>
            <person name="Jurgens J.A."/>
            <person name="Kallen N."/>
            <person name="Kersten P."/>
            <person name="Kohler A."/>
            <person name="Kuees U."/>
            <person name="Kumar T.K.A."/>
            <person name="Kuo A."/>
            <person name="LaButti K."/>
            <person name="Larrondo L.F."/>
            <person name="Lindquist E."/>
            <person name="Ling A."/>
            <person name="Lombard V."/>
            <person name="Lucas S."/>
            <person name="Lundell T."/>
            <person name="Martin R."/>
            <person name="McLaughlin D.J."/>
            <person name="Morgenstern I."/>
            <person name="Morin E."/>
            <person name="Murat C."/>
            <person name="Nagy L.G."/>
            <person name="Nolan M."/>
            <person name="Ohm R.A."/>
            <person name="Patyshakuliyeva A."/>
            <person name="Rokas A."/>
            <person name="Ruiz-Duenas F.J."/>
            <person name="Sabat G."/>
            <person name="Salamov A."/>
            <person name="Samejima M."/>
            <person name="Schmutz J."/>
            <person name="Slot J.C."/>
            <person name="St John F."/>
            <person name="Stenlid J."/>
            <person name="Sun H."/>
            <person name="Sun S."/>
            <person name="Syed K."/>
            <person name="Tsang A."/>
            <person name="Wiebenga A."/>
            <person name="Young D."/>
            <person name="Pisabarro A."/>
            <person name="Eastwood D.C."/>
            <person name="Martin F."/>
            <person name="Cullen D."/>
            <person name="Grigoriev I.V."/>
            <person name="Hibbett D.S."/>
        </authorList>
    </citation>
    <scope>NUCLEOTIDE SEQUENCE [LARGE SCALE GENOMIC DNA]</scope>
    <source>
        <strain evidence="3 4">DJM-731 SS1</strain>
    </source>
</reference>
<evidence type="ECO:0000313" key="3">
    <source>
        <dbReference type="EMBL" id="EJU05073.1"/>
    </source>
</evidence>
<dbReference type="EMBL" id="JH795857">
    <property type="protein sequence ID" value="EJU05073.1"/>
    <property type="molecule type" value="Genomic_DNA"/>
</dbReference>
<feature type="region of interest" description="Disordered" evidence="1">
    <location>
        <begin position="1"/>
        <end position="56"/>
    </location>
</feature>
<feature type="compositionally biased region" description="Basic and acidic residues" evidence="1">
    <location>
        <begin position="42"/>
        <end position="53"/>
    </location>
</feature>
<keyword evidence="4" id="KW-1185">Reference proteome</keyword>
<evidence type="ECO:0000256" key="1">
    <source>
        <dbReference type="SAM" id="MobiDB-lite"/>
    </source>
</evidence>
<evidence type="ECO:0000313" key="4">
    <source>
        <dbReference type="Proteomes" id="UP000030653"/>
    </source>
</evidence>
<dbReference type="AlphaFoldDB" id="M5GG90"/>
<feature type="compositionally biased region" description="Polar residues" evidence="1">
    <location>
        <begin position="13"/>
        <end position="27"/>
    </location>
</feature>
<accession>M5GG90</accession>
<dbReference type="OMA" id="CPTPFVQ"/>
<sequence>MFRAFRTPGPRRSLSTDSLNLQAQTQVDRPPEPKSTRMQPSGKREGKENRYERMQSASAVLMFDPTAKSTAGQTWTGPAPIAIPDEHSKDVPRTVGAKGGKIDREKIQEHSEIQEAFEKMLDDLQIPSSLRPRLDTLEISVKAAMLRSSKTLDFINATGPPGTASTSRTVRKTRSHDSLAPFHSPGLAAPPERSASPFMSPISPRKRKAYDSPPATPTRPRKSSKPPFEIFEVDGFTFVTAEASPKSKPTLTAPSRPTSAHISEFPSMSSLADLSDAPPLPAKSRISSKEKALLSQNTPSGLASMLANTSATRVDVERVKKLRLMLRNEPASWTEEFLCHGGYVALCGRLRELLGVEWRDEQHDDRALHELLRCLKALSTSAIGCFALRSTVPFPFSALIELMYSDKKPGDVATRQLMVELYSVLFEIYPTRSTRGSGSTPGTPTRRGANSTYPLPAPHDSLFSLLRSILLIKPPPTAEAHLSPPPSEAHDFLLPLHPSRIYKSYLAELSDICRDYFWVFCHPANGVWALEEVDVGGVERPRAPGGMTGGVEFEAMSYLTTHLKFTNAMAKAAAEQNLPPAHELSAKRFHEDLFASGLEKILATVRKASTTYYPALHLEIARYVRLAVQARFELPWSFSRLVGPPPVGARKPGLSTPDRSVGPASANGAAGNGAVGNGNGRSPGRRPQGGRPPMLPATPKLDAIRM</sequence>
<organism evidence="3 4">
    <name type="scientific">Dacryopinax primogenitus (strain DJM 731)</name>
    <name type="common">Brown rot fungus</name>
    <dbReference type="NCBI Taxonomy" id="1858805"/>
    <lineage>
        <taxon>Eukaryota</taxon>
        <taxon>Fungi</taxon>
        <taxon>Dikarya</taxon>
        <taxon>Basidiomycota</taxon>
        <taxon>Agaricomycotina</taxon>
        <taxon>Dacrymycetes</taxon>
        <taxon>Dacrymycetales</taxon>
        <taxon>Dacrymycetaceae</taxon>
        <taxon>Dacryopinax</taxon>
    </lineage>
</organism>
<dbReference type="HOGENOM" id="CLU_026458_0_0_1"/>
<dbReference type="SMART" id="SM01140">
    <property type="entry name" value="Drf_GBD"/>
    <property type="match status" value="1"/>
</dbReference>
<protein>
    <recommendedName>
        <fullName evidence="2">Formin GTPase-binding domain-containing protein</fullName>
    </recommendedName>
</protein>
<evidence type="ECO:0000259" key="2">
    <source>
        <dbReference type="SMART" id="SM01140"/>
    </source>
</evidence>
<dbReference type="Gene3D" id="1.25.10.10">
    <property type="entry name" value="Leucine-rich Repeat Variant"/>
    <property type="match status" value="1"/>
</dbReference>
<dbReference type="OrthoDB" id="2155261at2759"/>
<feature type="region of interest" description="Disordered" evidence="1">
    <location>
        <begin position="78"/>
        <end position="97"/>
    </location>
</feature>
<dbReference type="RefSeq" id="XP_040631967.1">
    <property type="nucleotide sequence ID" value="XM_040769807.1"/>
</dbReference>
<dbReference type="SUPFAM" id="SSF48371">
    <property type="entry name" value="ARM repeat"/>
    <property type="match status" value="1"/>
</dbReference>
<feature type="domain" description="Formin GTPase-binding" evidence="2">
    <location>
        <begin position="104"/>
        <end position="427"/>
    </location>
</feature>
<dbReference type="GeneID" id="63684869"/>
<dbReference type="Pfam" id="PF06371">
    <property type="entry name" value="Drf_GBD"/>
    <property type="match status" value="1"/>
</dbReference>
<dbReference type="GO" id="GO:0031267">
    <property type="term" value="F:small GTPase binding"/>
    <property type="evidence" value="ECO:0007669"/>
    <property type="project" value="InterPro"/>
</dbReference>
<feature type="region of interest" description="Disordered" evidence="1">
    <location>
        <begin position="645"/>
        <end position="706"/>
    </location>
</feature>
<gene>
    <name evidence="3" type="ORF">DACRYDRAFT_114355</name>
</gene>